<organism evidence="6 7">
    <name type="scientific">Thelohanellus kitauei</name>
    <name type="common">Myxosporean</name>
    <dbReference type="NCBI Taxonomy" id="669202"/>
    <lineage>
        <taxon>Eukaryota</taxon>
        <taxon>Metazoa</taxon>
        <taxon>Cnidaria</taxon>
        <taxon>Myxozoa</taxon>
        <taxon>Myxosporea</taxon>
        <taxon>Bivalvulida</taxon>
        <taxon>Platysporina</taxon>
        <taxon>Myxobolidae</taxon>
        <taxon>Thelohanellus</taxon>
    </lineage>
</organism>
<dbReference type="Pfam" id="PF01633">
    <property type="entry name" value="Choline_kinase"/>
    <property type="match status" value="1"/>
</dbReference>
<name>A0A0C2MPE8_THEKT</name>
<proteinExistence type="inferred from homology"/>
<dbReference type="InterPro" id="IPR011009">
    <property type="entry name" value="Kinase-like_dom_sf"/>
</dbReference>
<dbReference type="Gene3D" id="3.30.200.20">
    <property type="entry name" value="Phosphorylase Kinase, domain 1"/>
    <property type="match status" value="1"/>
</dbReference>
<dbReference type="PANTHER" id="PTHR22603:SF66">
    <property type="entry name" value="ETHANOLAMINE KINASE"/>
    <property type="match status" value="1"/>
</dbReference>
<keyword evidence="2" id="KW-1208">Phospholipid metabolism</keyword>
<sequence length="381" mass="45094">MLLSDSFVRNCQKLDRTVEKAYHLDMFEPAKRSSVNCNFCLVRKKHDTEELKFVNISIEDEYTEEIKRSIVDFDSFPETKGYFNLVTISTKVNKCAVLETIWNEGKRESYILKVYGEKTKAYLDRSIMIIMMQNMVGKQFFNSRLVTVFNNAAAYQFYKGRELCRPIKTIHWQESANLVAALHRMPLSCYPGDISRPCIYGVFEKMLNLLDGLNLKNLEVENLSKEMFQTQFSWLIGEIGLLNFEMVICHNDLRPSNFVYGDDGLKIIDYELCGPNYWIYDLANLICEYSVILPLMYGFYPYEPIQNQWMEVYLPQFESTKNMDYEFVRTNLRLFILLSHLFWSLWATVHYFDQNPDYDFKTVVKIRLSEYKRIKGEVYKD</sequence>
<keyword evidence="1" id="KW-0443">Lipid metabolism</keyword>
<dbReference type="GO" id="GO:0004305">
    <property type="term" value="F:ethanolamine kinase activity"/>
    <property type="evidence" value="ECO:0007669"/>
    <property type="project" value="UniProtKB-EC"/>
</dbReference>
<keyword evidence="1" id="KW-0444">Lipid biosynthesis</keyword>
<dbReference type="OMA" id="TISERYH"/>
<dbReference type="GO" id="GO:0006646">
    <property type="term" value="P:phosphatidylethanolamine biosynthetic process"/>
    <property type="evidence" value="ECO:0007669"/>
    <property type="project" value="TreeGrafter"/>
</dbReference>
<dbReference type="Gene3D" id="3.90.1200.10">
    <property type="match status" value="1"/>
</dbReference>
<reference evidence="6 7" key="1">
    <citation type="journal article" date="2014" name="Genome Biol. Evol.">
        <title>The genome of the myxosporean Thelohanellus kitauei shows adaptations to nutrient acquisition within its fish host.</title>
        <authorList>
            <person name="Yang Y."/>
            <person name="Xiong J."/>
            <person name="Zhou Z."/>
            <person name="Huo F."/>
            <person name="Miao W."/>
            <person name="Ran C."/>
            <person name="Liu Y."/>
            <person name="Zhang J."/>
            <person name="Feng J."/>
            <person name="Wang M."/>
            <person name="Wang M."/>
            <person name="Wang L."/>
            <person name="Yao B."/>
        </authorList>
    </citation>
    <scope>NUCLEOTIDE SEQUENCE [LARGE SCALE GENOMIC DNA]</scope>
    <source>
        <strain evidence="6">Wuqing</strain>
    </source>
</reference>
<evidence type="ECO:0000256" key="1">
    <source>
        <dbReference type="ARBA" id="ARBA00023209"/>
    </source>
</evidence>
<dbReference type="Proteomes" id="UP000031668">
    <property type="component" value="Unassembled WGS sequence"/>
</dbReference>
<comment type="pathway">
    <text evidence="3">Phospholipid metabolism; phosphatidylethanolamine biosynthesis; phosphatidylethanolamine from ethanolamine: step 1/3.</text>
</comment>
<dbReference type="GO" id="GO:0005737">
    <property type="term" value="C:cytoplasm"/>
    <property type="evidence" value="ECO:0007669"/>
    <property type="project" value="TreeGrafter"/>
</dbReference>
<evidence type="ECO:0000256" key="5">
    <source>
        <dbReference type="ARBA" id="ARBA00038874"/>
    </source>
</evidence>
<comment type="similarity">
    <text evidence="4">Belongs to the choline/ethanolamine kinase family.</text>
</comment>
<keyword evidence="7" id="KW-1185">Reference proteome</keyword>
<evidence type="ECO:0000313" key="6">
    <source>
        <dbReference type="EMBL" id="KII69091.1"/>
    </source>
</evidence>
<dbReference type="OrthoDB" id="10267235at2759"/>
<protein>
    <recommendedName>
        <fullName evidence="5">ethanolamine kinase</fullName>
        <ecNumber evidence="5">2.7.1.82</ecNumber>
    </recommendedName>
</protein>
<accession>A0A0C2MPE8</accession>
<dbReference type="AlphaFoldDB" id="A0A0C2MPE8"/>
<keyword evidence="6" id="KW-0418">Kinase</keyword>
<dbReference type="PANTHER" id="PTHR22603">
    <property type="entry name" value="CHOLINE/ETHANOALAMINE KINASE"/>
    <property type="match status" value="1"/>
</dbReference>
<comment type="caution">
    <text evidence="6">The sequence shown here is derived from an EMBL/GenBank/DDBJ whole genome shotgun (WGS) entry which is preliminary data.</text>
</comment>
<gene>
    <name evidence="6" type="ORF">RF11_04206</name>
</gene>
<dbReference type="EC" id="2.7.1.82" evidence="5"/>
<evidence type="ECO:0000256" key="4">
    <source>
        <dbReference type="ARBA" id="ARBA00038211"/>
    </source>
</evidence>
<dbReference type="EMBL" id="JWZT01002592">
    <property type="protein sequence ID" value="KII69091.1"/>
    <property type="molecule type" value="Genomic_DNA"/>
</dbReference>
<evidence type="ECO:0000313" key="7">
    <source>
        <dbReference type="Proteomes" id="UP000031668"/>
    </source>
</evidence>
<keyword evidence="6" id="KW-0808">Transferase</keyword>
<dbReference type="SUPFAM" id="SSF56112">
    <property type="entry name" value="Protein kinase-like (PK-like)"/>
    <property type="match status" value="1"/>
</dbReference>
<keyword evidence="1" id="KW-0594">Phospholipid biosynthesis</keyword>
<evidence type="ECO:0000256" key="3">
    <source>
        <dbReference type="ARBA" id="ARBA00037883"/>
    </source>
</evidence>
<evidence type="ECO:0000256" key="2">
    <source>
        <dbReference type="ARBA" id="ARBA00023264"/>
    </source>
</evidence>